<evidence type="ECO:0000256" key="2">
    <source>
        <dbReference type="ARBA" id="ARBA00022151"/>
    </source>
</evidence>
<dbReference type="InterPro" id="IPR000432">
    <property type="entry name" value="DNA_mismatch_repair_MutS_C"/>
</dbReference>
<evidence type="ECO:0000259" key="10">
    <source>
        <dbReference type="PROSITE" id="PS00486"/>
    </source>
</evidence>
<dbReference type="InterPro" id="IPR036187">
    <property type="entry name" value="DNA_mismatch_repair_MutS_sf"/>
</dbReference>
<dbReference type="GO" id="GO:0007131">
    <property type="term" value="P:reciprocal meiotic recombination"/>
    <property type="evidence" value="ECO:0007669"/>
    <property type="project" value="TreeGrafter"/>
</dbReference>
<dbReference type="Proteomes" id="UP000070544">
    <property type="component" value="Unassembled WGS sequence"/>
</dbReference>
<keyword evidence="8" id="KW-0175">Coiled coil</keyword>
<dbReference type="STRING" id="1344416.A0A139AUR0"/>
<dbReference type="Gene3D" id="1.10.1420.10">
    <property type="match status" value="2"/>
</dbReference>
<evidence type="ECO:0000256" key="8">
    <source>
        <dbReference type="SAM" id="Coils"/>
    </source>
</evidence>
<accession>A0A139AUR0</accession>
<sequence length="894" mass="97241">MSSVSNGNEAPRPATAPVGSFPSRPTTSRPSLPSRPTIYRSSRPTSRPRTAASNNGRPLSSCPRTSLSSSGGLNSSTWIVAIAEGRGVAPEVGLAALDLRSSRCELCQFADSQSYSKLLNKIFIYDPVELLVPLTAIEPHKTKLVLGLEDGAPEAELVPVARKFFNDNHGLTTLTQLSLPDALPALLHGLQRKRFALATLSALFQYIETGSTGVPGGVGGAKQGIRFEKGSVRVEVVGVEGGMMVDATTARNLELVRNAGDTRDKRHCLLGVMDRTSTLMGARLLRVSILQPLAQKETLNARLDCVEEITGGEDAFFTLKRGLEGVGVDVDQLITSLITQPPQTSVSSTLSLLAHTCALARLVRRLPILAAALTGFRSATLRAVRANLTAHGLDEIAQWVEDVVSEEGAAEVLGGAVKINGGKRSRVWAVKANHSALLDIARTTYQENTNDVFTIAADFSDRHGIQFRATWNERGGYQLTASRDAVQNAGDELPPELVNVVWKKKTVIGTTVELKQKNQRINDSLDEVWLMSDSIIRDLLDKVRTKISLLYSVAESLAMLDMLHSFASYCTVVESVRPEFTDTLAIKGGRHPVLDRICAEPFVANDSYASEGTNFQIITGPNMSGKSTYLRQIALIQILSQTGCFVPAEYASVRVADRLLSRLCNDQDDVEGNASTFLVEMREAAYIVENASDSSVIIIDELGRGTSTCDGIGITYAIAEELIKRKSFTFFATHFQSLIPALTTPYHNAVPLHLEVLQTEASRLRETAEKETKTLTKYTYTVRDGSGEEDGYGIRLARMIGMPPEVVETATRVAKKLRAKMEAAALQNEASRAVKRKKACLKFANALVQARRSSTLDEAGMRAYLASLRDNFVEEVKKIEGIADDDEIEVEGNE</sequence>
<dbReference type="PROSITE" id="PS00486">
    <property type="entry name" value="DNA_MISMATCH_REPAIR_2"/>
    <property type="match status" value="1"/>
</dbReference>
<dbReference type="OrthoDB" id="276261at2759"/>
<dbReference type="InterPro" id="IPR011184">
    <property type="entry name" value="DNA_mismatch_repair_Msh2"/>
</dbReference>
<dbReference type="InterPro" id="IPR036678">
    <property type="entry name" value="MutS_con_dom_sf"/>
</dbReference>
<feature type="compositionally biased region" description="Low complexity" evidence="9">
    <location>
        <begin position="57"/>
        <end position="72"/>
    </location>
</feature>
<dbReference type="GO" id="GO:0006298">
    <property type="term" value="P:mismatch repair"/>
    <property type="evidence" value="ECO:0007669"/>
    <property type="project" value="InterPro"/>
</dbReference>
<name>A0A139AUR0_GONPJ</name>
<feature type="region of interest" description="Disordered" evidence="9">
    <location>
        <begin position="1"/>
        <end position="72"/>
    </location>
</feature>
<dbReference type="InterPro" id="IPR007860">
    <property type="entry name" value="DNA_mmatch_repair_MutS_con_dom"/>
</dbReference>
<dbReference type="PIRSF" id="PIRSF005813">
    <property type="entry name" value="MSH2"/>
    <property type="match status" value="1"/>
</dbReference>
<keyword evidence="12" id="KW-1185">Reference proteome</keyword>
<dbReference type="GO" id="GO:0005634">
    <property type="term" value="C:nucleus"/>
    <property type="evidence" value="ECO:0007669"/>
    <property type="project" value="TreeGrafter"/>
</dbReference>
<dbReference type="InterPro" id="IPR007696">
    <property type="entry name" value="DNA_mismatch_repair_MutS_core"/>
</dbReference>
<dbReference type="PANTHER" id="PTHR11361:SF21">
    <property type="entry name" value="MUTS PROTEIN HOMOLOG 4"/>
    <property type="match status" value="1"/>
</dbReference>
<dbReference type="SMART" id="SM00534">
    <property type="entry name" value="MUTSac"/>
    <property type="match status" value="1"/>
</dbReference>
<evidence type="ECO:0000256" key="4">
    <source>
        <dbReference type="ARBA" id="ARBA00022840"/>
    </source>
</evidence>
<reference evidence="11 12" key="1">
    <citation type="journal article" date="2015" name="Genome Biol. Evol.">
        <title>Phylogenomic analyses indicate that early fungi evolved digesting cell walls of algal ancestors of land plants.</title>
        <authorList>
            <person name="Chang Y."/>
            <person name="Wang S."/>
            <person name="Sekimoto S."/>
            <person name="Aerts A.L."/>
            <person name="Choi C."/>
            <person name="Clum A."/>
            <person name="LaButti K.M."/>
            <person name="Lindquist E.A."/>
            <person name="Yee Ngan C."/>
            <person name="Ohm R.A."/>
            <person name="Salamov A.A."/>
            <person name="Grigoriev I.V."/>
            <person name="Spatafora J.W."/>
            <person name="Berbee M.L."/>
        </authorList>
    </citation>
    <scope>NUCLEOTIDE SEQUENCE [LARGE SCALE GENOMIC DNA]</scope>
    <source>
        <strain evidence="11 12">JEL478</strain>
    </source>
</reference>
<evidence type="ECO:0000256" key="5">
    <source>
        <dbReference type="ARBA" id="ARBA00023125"/>
    </source>
</evidence>
<evidence type="ECO:0000313" key="11">
    <source>
        <dbReference type="EMBL" id="KXS20225.1"/>
    </source>
</evidence>
<dbReference type="GO" id="GO:0140664">
    <property type="term" value="F:ATP-dependent DNA damage sensor activity"/>
    <property type="evidence" value="ECO:0007669"/>
    <property type="project" value="InterPro"/>
</dbReference>
<dbReference type="InterPro" id="IPR027417">
    <property type="entry name" value="P-loop_NTPase"/>
</dbReference>
<gene>
    <name evidence="11" type="ORF">M427DRAFT_94796</name>
</gene>
<evidence type="ECO:0000256" key="6">
    <source>
        <dbReference type="ARBA" id="ARBA00023254"/>
    </source>
</evidence>
<feature type="coiled-coil region" evidence="8">
    <location>
        <begin position="807"/>
        <end position="836"/>
    </location>
</feature>
<keyword evidence="6" id="KW-0469">Meiosis</keyword>
<protein>
    <recommendedName>
        <fullName evidence="2 7">DNA mismatch repair protein MSH3</fullName>
    </recommendedName>
    <alternativeName>
        <fullName evidence="2 7">DNA mismatch repair protein MSH3</fullName>
    </alternativeName>
</protein>
<dbReference type="GO" id="GO:0005524">
    <property type="term" value="F:ATP binding"/>
    <property type="evidence" value="ECO:0007669"/>
    <property type="project" value="UniProtKB-KW"/>
</dbReference>
<dbReference type="OMA" id="KMTMLYK"/>
<evidence type="ECO:0000256" key="9">
    <source>
        <dbReference type="SAM" id="MobiDB-lite"/>
    </source>
</evidence>
<dbReference type="Pfam" id="PF05192">
    <property type="entry name" value="MutS_III"/>
    <property type="match status" value="1"/>
</dbReference>
<evidence type="ECO:0000256" key="7">
    <source>
        <dbReference type="ARBA" id="ARBA00073774"/>
    </source>
</evidence>
<dbReference type="AlphaFoldDB" id="A0A139AUR0"/>
<dbReference type="Pfam" id="PF00488">
    <property type="entry name" value="MutS_V"/>
    <property type="match status" value="1"/>
</dbReference>
<dbReference type="EMBL" id="KQ965736">
    <property type="protein sequence ID" value="KXS20225.1"/>
    <property type="molecule type" value="Genomic_DNA"/>
</dbReference>
<dbReference type="Gene3D" id="3.30.420.110">
    <property type="entry name" value="MutS, connector domain"/>
    <property type="match status" value="1"/>
</dbReference>
<evidence type="ECO:0000313" key="12">
    <source>
        <dbReference type="Proteomes" id="UP000070544"/>
    </source>
</evidence>
<dbReference type="FunFam" id="3.40.50.300:FF:000870">
    <property type="entry name" value="MutS protein homolog 4"/>
    <property type="match status" value="1"/>
</dbReference>
<keyword evidence="3" id="KW-0547">Nucleotide-binding</keyword>
<comment type="similarity">
    <text evidence="1">Belongs to the DNA mismatch repair MutS family.</text>
</comment>
<dbReference type="SMART" id="SM00533">
    <property type="entry name" value="MUTSd"/>
    <property type="match status" value="1"/>
</dbReference>
<keyword evidence="4" id="KW-0067">ATP-binding</keyword>
<dbReference type="Gene3D" id="3.40.50.300">
    <property type="entry name" value="P-loop containing nucleotide triphosphate hydrolases"/>
    <property type="match status" value="1"/>
</dbReference>
<dbReference type="PANTHER" id="PTHR11361">
    <property type="entry name" value="DNA MISMATCH REPAIR PROTEIN MUTS FAMILY MEMBER"/>
    <property type="match status" value="1"/>
</dbReference>
<dbReference type="Pfam" id="PF05188">
    <property type="entry name" value="MutS_II"/>
    <property type="match status" value="1"/>
</dbReference>
<dbReference type="SUPFAM" id="SSF48334">
    <property type="entry name" value="DNA repair protein MutS, domain III"/>
    <property type="match status" value="1"/>
</dbReference>
<proteinExistence type="inferred from homology"/>
<keyword evidence="5" id="KW-0238">DNA-binding</keyword>
<evidence type="ECO:0000256" key="1">
    <source>
        <dbReference type="ARBA" id="ARBA00006271"/>
    </source>
</evidence>
<evidence type="ECO:0000256" key="3">
    <source>
        <dbReference type="ARBA" id="ARBA00022741"/>
    </source>
</evidence>
<dbReference type="GO" id="GO:0030983">
    <property type="term" value="F:mismatched DNA binding"/>
    <property type="evidence" value="ECO:0007669"/>
    <property type="project" value="InterPro"/>
</dbReference>
<dbReference type="SUPFAM" id="SSF52540">
    <property type="entry name" value="P-loop containing nucleoside triphosphate hydrolases"/>
    <property type="match status" value="1"/>
</dbReference>
<feature type="domain" description="DNA mismatch repair proteins mutS family" evidence="10">
    <location>
        <begin position="695"/>
        <end position="711"/>
    </location>
</feature>
<feature type="compositionally biased region" description="Low complexity" evidence="9">
    <location>
        <begin position="20"/>
        <end position="50"/>
    </location>
</feature>
<dbReference type="InterPro" id="IPR045076">
    <property type="entry name" value="MutS"/>
</dbReference>
<dbReference type="SUPFAM" id="SSF53150">
    <property type="entry name" value="DNA repair protein MutS, domain II"/>
    <property type="match status" value="1"/>
</dbReference>
<organism evidence="11 12">
    <name type="scientific">Gonapodya prolifera (strain JEL478)</name>
    <name type="common">Monoblepharis prolifera</name>
    <dbReference type="NCBI Taxonomy" id="1344416"/>
    <lineage>
        <taxon>Eukaryota</taxon>
        <taxon>Fungi</taxon>
        <taxon>Fungi incertae sedis</taxon>
        <taxon>Chytridiomycota</taxon>
        <taxon>Chytridiomycota incertae sedis</taxon>
        <taxon>Monoblepharidomycetes</taxon>
        <taxon>Monoblepharidales</taxon>
        <taxon>Gonapodyaceae</taxon>
        <taxon>Gonapodya</taxon>
    </lineage>
</organism>